<feature type="region of interest" description="Disordered" evidence="1">
    <location>
        <begin position="1"/>
        <end position="51"/>
    </location>
</feature>
<accession>A0A1Y2AHF7</accession>
<evidence type="ECO:0000313" key="2">
    <source>
        <dbReference type="EMBL" id="ORY21991.1"/>
    </source>
</evidence>
<reference evidence="2 3" key="1">
    <citation type="submission" date="2016-07" db="EMBL/GenBank/DDBJ databases">
        <title>Pervasive Adenine N6-methylation of Active Genes in Fungi.</title>
        <authorList>
            <consortium name="DOE Joint Genome Institute"/>
            <person name="Mondo S.J."/>
            <person name="Dannebaum R.O."/>
            <person name="Kuo R.C."/>
            <person name="Labutti K."/>
            <person name="Haridas S."/>
            <person name="Kuo A."/>
            <person name="Salamov A."/>
            <person name="Ahrendt S.R."/>
            <person name="Lipzen A."/>
            <person name="Sullivan W."/>
            <person name="Andreopoulos W.B."/>
            <person name="Clum A."/>
            <person name="Lindquist E."/>
            <person name="Daum C."/>
            <person name="Ramamoorthy G.K."/>
            <person name="Gryganskyi A."/>
            <person name="Culley D."/>
            <person name="Magnuson J.K."/>
            <person name="James T.Y."/>
            <person name="O'Malley M.A."/>
            <person name="Stajich J.E."/>
            <person name="Spatafora J.W."/>
            <person name="Visel A."/>
            <person name="Grigoriev I.V."/>
        </authorList>
    </citation>
    <scope>NUCLEOTIDE SEQUENCE [LARGE SCALE GENOMIC DNA]</scope>
    <source>
        <strain evidence="2 3">68-887.2</strain>
    </source>
</reference>
<gene>
    <name evidence="2" type="ORF">BCR39DRAFT_508235</name>
</gene>
<dbReference type="EMBL" id="MCFC01000100">
    <property type="protein sequence ID" value="ORY21991.1"/>
    <property type="molecule type" value="Genomic_DNA"/>
</dbReference>
<organism evidence="2 3">
    <name type="scientific">Naematelia encephala</name>
    <dbReference type="NCBI Taxonomy" id="71784"/>
    <lineage>
        <taxon>Eukaryota</taxon>
        <taxon>Fungi</taxon>
        <taxon>Dikarya</taxon>
        <taxon>Basidiomycota</taxon>
        <taxon>Agaricomycotina</taxon>
        <taxon>Tremellomycetes</taxon>
        <taxon>Tremellales</taxon>
        <taxon>Naemateliaceae</taxon>
        <taxon>Naematelia</taxon>
    </lineage>
</organism>
<name>A0A1Y2AHF7_9TREE</name>
<protein>
    <submittedName>
        <fullName evidence="2">Uncharacterized protein</fullName>
    </submittedName>
</protein>
<comment type="caution">
    <text evidence="2">The sequence shown here is derived from an EMBL/GenBank/DDBJ whole genome shotgun (WGS) entry which is preliminary data.</text>
</comment>
<sequence>MASSLSGTASIAPAEPLSIFPHADELSEPSSVSVSPPPETTDGDPVIYDASSPAASSTASVASTAYTGATFVNSELDFGNTLIELSGSLSVEDRRAHSSNMNVSSSRGQNNEPMTDAERFLLYQYGFQTQKQLRKAYSKESQEERELTRDWFHSQRRVYTRSSGEGTLQNGESLNDGRNFSDLRMEITDSWMNLYGSFTTPQQKRQAEVLLGLVAVMYGCNSTGLDLNLGKDKPTRRTKRTVNS</sequence>
<keyword evidence="3" id="KW-1185">Reference proteome</keyword>
<dbReference type="Proteomes" id="UP000193986">
    <property type="component" value="Unassembled WGS sequence"/>
</dbReference>
<proteinExistence type="predicted"/>
<dbReference type="AlphaFoldDB" id="A0A1Y2AHF7"/>
<dbReference type="InParanoid" id="A0A1Y2AHF7"/>
<evidence type="ECO:0000256" key="1">
    <source>
        <dbReference type="SAM" id="MobiDB-lite"/>
    </source>
</evidence>
<evidence type="ECO:0000313" key="3">
    <source>
        <dbReference type="Proteomes" id="UP000193986"/>
    </source>
</evidence>